<accession>A0AAX6GYL8</accession>
<evidence type="ECO:0000313" key="3">
    <source>
        <dbReference type="EMBL" id="KAJ6833407.1"/>
    </source>
</evidence>
<comment type="caution">
    <text evidence="3">The sequence shown here is derived from an EMBL/GenBank/DDBJ whole genome shotgun (WGS) entry which is preliminary data.</text>
</comment>
<evidence type="ECO:0000313" key="2">
    <source>
        <dbReference type="EMBL" id="KAJ6833327.1"/>
    </source>
</evidence>
<name>A0AAX6GYL8_IRIPA</name>
<dbReference type="AlphaFoldDB" id="A0AAX6GYL8"/>
<protein>
    <submittedName>
        <fullName evidence="3">Uncharacterized protein</fullName>
    </submittedName>
</protein>
<dbReference type="EMBL" id="JANAVB010015000">
    <property type="protein sequence ID" value="KAJ6833407.1"/>
    <property type="molecule type" value="Genomic_DNA"/>
</dbReference>
<proteinExistence type="predicted"/>
<feature type="compositionally biased region" description="Basic and acidic residues" evidence="1">
    <location>
        <begin position="22"/>
        <end position="44"/>
    </location>
</feature>
<evidence type="ECO:0000313" key="4">
    <source>
        <dbReference type="Proteomes" id="UP001140949"/>
    </source>
</evidence>
<reference evidence="3" key="1">
    <citation type="journal article" date="2023" name="GigaByte">
        <title>Genome assembly of the bearded iris, Iris pallida Lam.</title>
        <authorList>
            <person name="Bruccoleri R.E."/>
            <person name="Oakeley E.J."/>
            <person name="Faust A.M.E."/>
            <person name="Altorfer M."/>
            <person name="Dessus-Babus S."/>
            <person name="Burckhardt D."/>
            <person name="Oertli M."/>
            <person name="Naumann U."/>
            <person name="Petersen F."/>
            <person name="Wong J."/>
        </authorList>
    </citation>
    <scope>NUCLEOTIDE SEQUENCE</scope>
    <source>
        <strain evidence="3">GSM-AAB239-AS_SAM_17_03QT</strain>
    </source>
</reference>
<dbReference type="Proteomes" id="UP001140949">
    <property type="component" value="Unassembled WGS sequence"/>
</dbReference>
<reference evidence="3" key="2">
    <citation type="submission" date="2023-04" db="EMBL/GenBank/DDBJ databases">
        <authorList>
            <person name="Bruccoleri R.E."/>
            <person name="Oakeley E.J."/>
            <person name="Faust A.-M."/>
            <person name="Dessus-Babus S."/>
            <person name="Altorfer M."/>
            <person name="Burckhardt D."/>
            <person name="Oertli M."/>
            <person name="Naumann U."/>
            <person name="Petersen F."/>
            <person name="Wong J."/>
        </authorList>
    </citation>
    <scope>NUCLEOTIDE SEQUENCE</scope>
    <source>
        <strain evidence="3">GSM-AAB239-AS_SAM_17_03QT</strain>
        <tissue evidence="3">Leaf</tissue>
    </source>
</reference>
<evidence type="ECO:0000256" key="1">
    <source>
        <dbReference type="SAM" id="MobiDB-lite"/>
    </source>
</evidence>
<sequence length="99" mass="10365">MTAGEEIEVGKISPAAALEGSGHPDPRQRSEEASRLTGRGEMKNRGGGPETTCQERLGGLVEGSIAQLFQEDGGALAQRDGRPMALHQFLAIRPPSAGI</sequence>
<feature type="region of interest" description="Disordered" evidence="1">
    <location>
        <begin position="1"/>
        <end position="55"/>
    </location>
</feature>
<keyword evidence="4" id="KW-1185">Reference proteome</keyword>
<dbReference type="EMBL" id="JANAVB010015199">
    <property type="protein sequence ID" value="KAJ6833327.1"/>
    <property type="molecule type" value="Genomic_DNA"/>
</dbReference>
<organism evidence="3 4">
    <name type="scientific">Iris pallida</name>
    <name type="common">Sweet iris</name>
    <dbReference type="NCBI Taxonomy" id="29817"/>
    <lineage>
        <taxon>Eukaryota</taxon>
        <taxon>Viridiplantae</taxon>
        <taxon>Streptophyta</taxon>
        <taxon>Embryophyta</taxon>
        <taxon>Tracheophyta</taxon>
        <taxon>Spermatophyta</taxon>
        <taxon>Magnoliopsida</taxon>
        <taxon>Liliopsida</taxon>
        <taxon>Asparagales</taxon>
        <taxon>Iridaceae</taxon>
        <taxon>Iridoideae</taxon>
        <taxon>Irideae</taxon>
        <taxon>Iris</taxon>
    </lineage>
</organism>
<gene>
    <name evidence="3" type="ORF">M6B38_339785</name>
    <name evidence="2" type="ORF">M6B38_340175</name>
</gene>